<reference evidence="2" key="1">
    <citation type="submission" date="2022-08" db="EMBL/GenBank/DDBJ databases">
        <title>A Global Phylogenomic Analysis of the Shiitake Genus Lentinula.</title>
        <authorList>
            <consortium name="DOE Joint Genome Institute"/>
            <person name="Sierra-Patev S."/>
            <person name="Min B."/>
            <person name="Naranjo-Ortiz M."/>
            <person name="Looney B."/>
            <person name="Konkel Z."/>
            <person name="Slot J.C."/>
            <person name="Sakamoto Y."/>
            <person name="Steenwyk J.L."/>
            <person name="Rokas A."/>
            <person name="Carro J."/>
            <person name="Camarero S."/>
            <person name="Ferreira P."/>
            <person name="Molpeceres G."/>
            <person name="Ruiz-Duenas F.J."/>
            <person name="Serrano A."/>
            <person name="Henrissat B."/>
            <person name="Drula E."/>
            <person name="Hughes K.W."/>
            <person name="Mata J.L."/>
            <person name="Ishikawa N.K."/>
            <person name="Vargas-Isla R."/>
            <person name="Ushijima S."/>
            <person name="Smith C.A."/>
            <person name="Ahrendt S."/>
            <person name="Andreopoulos W."/>
            <person name="He G."/>
            <person name="Labutti K."/>
            <person name="Lipzen A."/>
            <person name="Ng V."/>
            <person name="Riley R."/>
            <person name="Sandor L."/>
            <person name="Barry K."/>
            <person name="Martinez A.T."/>
            <person name="Xiao Y."/>
            <person name="Gibbons J.G."/>
            <person name="Terashima K."/>
            <person name="Grigoriev I.V."/>
            <person name="Hibbett D.S."/>
        </authorList>
    </citation>
    <scope>NUCLEOTIDE SEQUENCE</scope>
    <source>
        <strain evidence="2">RHP3577 ss4</strain>
    </source>
</reference>
<evidence type="ECO:0000256" key="1">
    <source>
        <dbReference type="SAM" id="MobiDB-lite"/>
    </source>
</evidence>
<comment type="caution">
    <text evidence="2">The sequence shown here is derived from an EMBL/GenBank/DDBJ whole genome shotgun (WGS) entry which is preliminary data.</text>
</comment>
<evidence type="ECO:0000313" key="3">
    <source>
        <dbReference type="Proteomes" id="UP001150217"/>
    </source>
</evidence>
<proteinExistence type="predicted"/>
<name>A0ABQ8VBK4_9AGAR</name>
<accession>A0ABQ8VBK4</accession>
<keyword evidence="3" id="KW-1185">Reference proteome</keyword>
<feature type="compositionally biased region" description="Acidic residues" evidence="1">
    <location>
        <begin position="285"/>
        <end position="301"/>
    </location>
</feature>
<feature type="compositionally biased region" description="Basic and acidic residues" evidence="1">
    <location>
        <begin position="271"/>
        <end position="284"/>
    </location>
</feature>
<feature type="compositionally biased region" description="Basic and acidic residues" evidence="1">
    <location>
        <begin position="304"/>
        <end position="318"/>
    </location>
</feature>
<dbReference type="EMBL" id="JANVFT010000065">
    <property type="protein sequence ID" value="KAJ4478607.1"/>
    <property type="molecule type" value="Genomic_DNA"/>
</dbReference>
<gene>
    <name evidence="2" type="ORF">C8R41DRAFT_922912</name>
</gene>
<feature type="region of interest" description="Disordered" evidence="1">
    <location>
        <begin position="173"/>
        <end position="197"/>
    </location>
</feature>
<feature type="region of interest" description="Disordered" evidence="1">
    <location>
        <begin position="77"/>
        <end position="98"/>
    </location>
</feature>
<organism evidence="2 3">
    <name type="scientific">Lentinula lateritia</name>
    <dbReference type="NCBI Taxonomy" id="40482"/>
    <lineage>
        <taxon>Eukaryota</taxon>
        <taxon>Fungi</taxon>
        <taxon>Dikarya</taxon>
        <taxon>Basidiomycota</taxon>
        <taxon>Agaricomycotina</taxon>
        <taxon>Agaricomycetes</taxon>
        <taxon>Agaricomycetidae</taxon>
        <taxon>Agaricales</taxon>
        <taxon>Marasmiineae</taxon>
        <taxon>Omphalotaceae</taxon>
        <taxon>Lentinula</taxon>
    </lineage>
</organism>
<feature type="region of interest" description="Disordered" evidence="1">
    <location>
        <begin position="249"/>
        <end position="318"/>
    </location>
</feature>
<sequence length="318" mass="35552">MSCPDPNPTNPNTSPHVLTFLILFAPPQNTREAIRTSPRQYNHPPENVLTTIPTRLRDLYLGNDEAASYVKLRTASPLHPPTLEDVHPRSQSPGTYPPGEYNSYHAILLGSVPPLSLPTPSGPLRILQGPPPGSHLSVLSTTRSFLSSVAVPVAPFELQPAPSTLQRKLPYTKTYPKTYSDPGLTGRPSTVKREGGGQPIGERLAILESQMAQLLADNRQLREGQLKDNNYNRHFNRKLDWLMMDAARRRTSPPEMPEPGPSRLPKKRRRVMDSEKEEEDRRIGEDEDGEGDEEKEEEEGGEPVPKKARSEKGKEREE</sequence>
<protein>
    <submittedName>
        <fullName evidence="2">Uncharacterized protein</fullName>
    </submittedName>
</protein>
<evidence type="ECO:0000313" key="2">
    <source>
        <dbReference type="EMBL" id="KAJ4478607.1"/>
    </source>
</evidence>
<dbReference type="Proteomes" id="UP001150217">
    <property type="component" value="Unassembled WGS sequence"/>
</dbReference>